<accession>A0A0G1CK78</accession>
<dbReference type="CDD" id="cd03108">
    <property type="entry name" value="AdSS"/>
    <property type="match status" value="1"/>
</dbReference>
<comment type="catalytic activity">
    <reaction evidence="8 9">
        <text>IMP + L-aspartate + GTP = N(6)-(1,2-dicarboxyethyl)-AMP + GDP + phosphate + 2 H(+)</text>
        <dbReference type="Rhea" id="RHEA:15753"/>
        <dbReference type="ChEBI" id="CHEBI:15378"/>
        <dbReference type="ChEBI" id="CHEBI:29991"/>
        <dbReference type="ChEBI" id="CHEBI:37565"/>
        <dbReference type="ChEBI" id="CHEBI:43474"/>
        <dbReference type="ChEBI" id="CHEBI:57567"/>
        <dbReference type="ChEBI" id="CHEBI:58053"/>
        <dbReference type="ChEBI" id="CHEBI:58189"/>
        <dbReference type="EC" id="6.3.4.4"/>
    </reaction>
</comment>
<evidence type="ECO:0000256" key="6">
    <source>
        <dbReference type="ARBA" id="ARBA00022842"/>
    </source>
</evidence>
<feature type="binding site" description="in other chain" evidence="8">
    <location>
        <position position="195"/>
    </location>
    <ligand>
        <name>IMP</name>
        <dbReference type="ChEBI" id="CHEBI:58053"/>
        <note>ligand shared between dimeric partners</note>
    </ligand>
</feature>
<organism evidence="10 11">
    <name type="scientific">Candidatus Gottesmanbacteria bacterium GW2011_GWB1_43_11</name>
    <dbReference type="NCBI Taxonomy" id="1618446"/>
    <lineage>
        <taxon>Bacteria</taxon>
        <taxon>Candidatus Gottesmaniibacteriota</taxon>
    </lineage>
</organism>
<sequence>MVTLILGAQWGDEGKGKIVDLLAQKSDFVGIFNPKCICVIAPGVVVDLEVLKNEIEMLVKIFPDLQKKLVISPRAHVIMPYHKLLDGINEKAKGKGKTGTTGRGIGPVHADKVSYLGIRLSDFLRPQELKTKLEINLKLKNPLLKTFGADQLNAEPVLRNQMELFTSIKPYLAETFTLLQTALLRKKHILFEGAQGMFLDNEWGTYPYVTASHVVSGAVTTGGGIAPTKIKEIMAVAKAYTTRVGDGPFPTELTNNIGEKIRKIGSEFGATTGRPRRCGWLDLELLRFTAQINGVSSWALTKMDVLDGFKTLKVCTSYKLRSKKINYVDCDAITLAQIKPVYKSLPGWSQKISGVKKWADLPKAAKNYIAFIEKETGVPVKLISVGPERNQTIRK</sequence>
<comment type="subunit">
    <text evidence="1 8">Homodimer.</text>
</comment>
<dbReference type="GO" id="GO:0000287">
    <property type="term" value="F:magnesium ion binding"/>
    <property type="evidence" value="ECO:0007669"/>
    <property type="project" value="UniProtKB-UniRule"/>
</dbReference>
<dbReference type="PROSITE" id="PS01266">
    <property type="entry name" value="ADENYLOSUCCIN_SYN_1"/>
    <property type="match status" value="1"/>
</dbReference>
<reference evidence="10 11" key="1">
    <citation type="journal article" date="2015" name="Nature">
        <title>rRNA introns, odd ribosomes, and small enigmatic genomes across a large radiation of phyla.</title>
        <authorList>
            <person name="Brown C.T."/>
            <person name="Hug L.A."/>
            <person name="Thomas B.C."/>
            <person name="Sharon I."/>
            <person name="Castelle C.J."/>
            <person name="Singh A."/>
            <person name="Wilkins M.J."/>
            <person name="Williams K.H."/>
            <person name="Banfield J.F."/>
        </authorList>
    </citation>
    <scope>NUCLEOTIDE SEQUENCE [LARGE SCALE GENOMIC DNA]</scope>
</reference>
<dbReference type="AlphaFoldDB" id="A0A0G1CK78"/>
<keyword evidence="2 8" id="KW-0436">Ligase</keyword>
<feature type="binding site" evidence="8">
    <location>
        <position position="276"/>
    </location>
    <ligand>
        <name>GTP</name>
        <dbReference type="ChEBI" id="CHEBI:37565"/>
    </ligand>
</feature>
<dbReference type="Pfam" id="PF00709">
    <property type="entry name" value="Adenylsucc_synt"/>
    <property type="match status" value="2"/>
</dbReference>
<keyword evidence="3 8" id="KW-0479">Metal-binding</keyword>
<dbReference type="HAMAP" id="MF_00011">
    <property type="entry name" value="Adenylosucc_synth"/>
    <property type="match status" value="1"/>
</dbReference>
<keyword evidence="4 8" id="KW-0547">Nucleotide-binding</keyword>
<comment type="function">
    <text evidence="8">Plays an important role in the de novo pathway of purine nucleotide biosynthesis. Catalyzes the first committed step in the biosynthesis of AMP from IMP.</text>
</comment>
<dbReference type="InterPro" id="IPR042109">
    <property type="entry name" value="Adenylosuccinate_synth_dom1"/>
</dbReference>
<keyword evidence="6 8" id="KW-0460">Magnesium</keyword>
<evidence type="ECO:0000256" key="5">
    <source>
        <dbReference type="ARBA" id="ARBA00022755"/>
    </source>
</evidence>
<dbReference type="Gene3D" id="3.40.440.10">
    <property type="entry name" value="Adenylosuccinate Synthetase, subunit A, domain 1"/>
    <property type="match status" value="3"/>
</dbReference>
<keyword evidence="8" id="KW-0963">Cytoplasm</keyword>
<dbReference type="SUPFAM" id="SSF52540">
    <property type="entry name" value="P-loop containing nucleoside triphosphate hydrolases"/>
    <property type="match status" value="1"/>
</dbReference>
<proteinExistence type="inferred from homology"/>
<comment type="caution">
    <text evidence="8">Lacks conserved residue(s) required for the propagation of feature annotation.</text>
</comment>
<gene>
    <name evidence="8" type="primary">purA</name>
    <name evidence="10" type="ORF">UV61_C0014G0004</name>
</gene>
<dbReference type="PATRIC" id="fig|1618446.3.peg.1243"/>
<dbReference type="Proteomes" id="UP000034050">
    <property type="component" value="Unassembled WGS sequence"/>
</dbReference>
<evidence type="ECO:0000256" key="2">
    <source>
        <dbReference type="ARBA" id="ARBA00022598"/>
    </source>
</evidence>
<dbReference type="NCBIfam" id="NF002223">
    <property type="entry name" value="PRK01117.1"/>
    <property type="match status" value="1"/>
</dbReference>
<dbReference type="InterPro" id="IPR042111">
    <property type="entry name" value="Adenylosuccinate_synth_dom3"/>
</dbReference>
<dbReference type="PANTHER" id="PTHR11846">
    <property type="entry name" value="ADENYLOSUCCINATE SYNTHETASE"/>
    <property type="match status" value="1"/>
</dbReference>
<keyword evidence="5 8" id="KW-0658">Purine biosynthesis</keyword>
<dbReference type="EMBL" id="LCFD01000014">
    <property type="protein sequence ID" value="KKS85904.1"/>
    <property type="molecule type" value="Genomic_DNA"/>
</dbReference>
<evidence type="ECO:0000256" key="4">
    <source>
        <dbReference type="ARBA" id="ARBA00022741"/>
    </source>
</evidence>
<protein>
    <recommendedName>
        <fullName evidence="8 9">Adenylosuccinate synthetase</fullName>
        <shortName evidence="8">AMPSase</shortName>
        <shortName evidence="8">AdSS</shortName>
        <ecNumber evidence="8 9">6.3.4.4</ecNumber>
    </recommendedName>
    <alternativeName>
        <fullName evidence="8">IMP--aspartate ligase</fullName>
    </alternativeName>
</protein>
<evidence type="ECO:0000313" key="11">
    <source>
        <dbReference type="Proteomes" id="UP000034050"/>
    </source>
</evidence>
<dbReference type="InterPro" id="IPR027417">
    <property type="entry name" value="P-loop_NTPase"/>
</dbReference>
<comment type="cofactor">
    <cofactor evidence="8">
        <name>Mg(2+)</name>
        <dbReference type="ChEBI" id="CHEBI:18420"/>
    </cofactor>
    <text evidence="8">Binds 1 Mg(2+) ion per subunit.</text>
</comment>
<feature type="binding site" description="in other chain" evidence="8">
    <location>
        <position position="101"/>
    </location>
    <ligand>
        <name>IMP</name>
        <dbReference type="ChEBI" id="CHEBI:58053"/>
        <note>ligand shared between dimeric partners</note>
    </ligand>
</feature>
<comment type="caution">
    <text evidence="10">The sequence shown here is derived from an EMBL/GenBank/DDBJ whole genome shotgun (WGS) entry which is preliminary data.</text>
</comment>
<name>A0A0G1CK78_9BACT</name>
<feature type="binding site" evidence="8">
    <location>
        <begin position="270"/>
        <end position="276"/>
    </location>
    <ligand>
        <name>substrate</name>
    </ligand>
</feature>
<dbReference type="Gene3D" id="3.90.170.10">
    <property type="entry name" value="Adenylosuccinate Synthetase, subunit A, domain 3"/>
    <property type="match status" value="1"/>
</dbReference>
<dbReference type="FunFam" id="3.90.170.10:FF:000001">
    <property type="entry name" value="Adenylosuccinate synthetase"/>
    <property type="match status" value="1"/>
</dbReference>
<comment type="subcellular location">
    <subcellularLocation>
        <location evidence="8">Cytoplasm</location>
    </subcellularLocation>
</comment>
<keyword evidence="7 8" id="KW-0342">GTP-binding</keyword>
<dbReference type="PANTHER" id="PTHR11846:SF0">
    <property type="entry name" value="ADENYLOSUCCINATE SYNTHETASE"/>
    <property type="match status" value="1"/>
</dbReference>
<evidence type="ECO:0000313" key="10">
    <source>
        <dbReference type="EMBL" id="KKS85904.1"/>
    </source>
</evidence>
<dbReference type="InterPro" id="IPR018220">
    <property type="entry name" value="Adenylosuccin_syn_GTP-bd"/>
</dbReference>
<dbReference type="STRING" id="1618446.UV61_C0014G0004"/>
<evidence type="ECO:0000256" key="7">
    <source>
        <dbReference type="ARBA" id="ARBA00023134"/>
    </source>
</evidence>
<feature type="binding site" description="in other chain" evidence="8">
    <location>
        <position position="274"/>
    </location>
    <ligand>
        <name>IMP</name>
        <dbReference type="ChEBI" id="CHEBI:58053"/>
        <note>ligand shared between dimeric partners</note>
    </ligand>
</feature>
<dbReference type="UniPathway" id="UPA00075">
    <property type="reaction ID" value="UER00335"/>
</dbReference>
<feature type="binding site" description="in other chain" evidence="8">
    <location>
        <position position="210"/>
    </location>
    <ligand>
        <name>IMP</name>
        <dbReference type="ChEBI" id="CHEBI:58053"/>
        <note>ligand shared between dimeric partners</note>
    </ligand>
</feature>
<evidence type="ECO:0000256" key="1">
    <source>
        <dbReference type="ARBA" id="ARBA00011738"/>
    </source>
</evidence>
<dbReference type="SMART" id="SM00788">
    <property type="entry name" value="Adenylsucc_synt"/>
    <property type="match status" value="1"/>
</dbReference>
<evidence type="ECO:0000256" key="8">
    <source>
        <dbReference type="HAMAP-Rule" id="MF_00011"/>
    </source>
</evidence>
<comment type="similarity">
    <text evidence="8 9">Belongs to the adenylosuccinate synthetase family.</text>
</comment>
<dbReference type="GO" id="GO:0004019">
    <property type="term" value="F:adenylosuccinate synthase activity"/>
    <property type="evidence" value="ECO:0007669"/>
    <property type="project" value="UniProtKB-UniRule"/>
</dbReference>
<evidence type="ECO:0000256" key="3">
    <source>
        <dbReference type="ARBA" id="ARBA00022723"/>
    </source>
</evidence>
<dbReference type="InterPro" id="IPR001114">
    <property type="entry name" value="Adenylosuccinate_synthetase"/>
</dbReference>
<feature type="binding site" evidence="8">
    <location>
        <begin position="302"/>
        <end position="304"/>
    </location>
    <ligand>
        <name>GTP</name>
        <dbReference type="ChEBI" id="CHEBI:37565"/>
    </ligand>
</feature>
<comment type="pathway">
    <text evidence="8 9">Purine metabolism; AMP biosynthesis via de novo pathway; AMP from IMP: step 1/2.</text>
</comment>
<dbReference type="GO" id="GO:0005525">
    <property type="term" value="F:GTP binding"/>
    <property type="evidence" value="ECO:0007669"/>
    <property type="project" value="UniProtKB-UniRule"/>
</dbReference>
<feature type="binding site" evidence="8">
    <location>
        <begin position="384"/>
        <end position="386"/>
    </location>
    <ligand>
        <name>GTP</name>
        <dbReference type="ChEBI" id="CHEBI:37565"/>
    </ligand>
</feature>
<evidence type="ECO:0000256" key="9">
    <source>
        <dbReference type="RuleBase" id="RU000520"/>
    </source>
</evidence>
<dbReference type="GO" id="GO:0005737">
    <property type="term" value="C:cytoplasm"/>
    <property type="evidence" value="ECO:0007669"/>
    <property type="project" value="UniProtKB-SubCell"/>
</dbReference>
<dbReference type="GO" id="GO:0046040">
    <property type="term" value="P:IMP metabolic process"/>
    <property type="evidence" value="ECO:0007669"/>
    <property type="project" value="TreeGrafter"/>
</dbReference>
<dbReference type="EC" id="6.3.4.4" evidence="8 9"/>
<dbReference type="GO" id="GO:0044208">
    <property type="term" value="P:'de novo' AMP biosynthetic process"/>
    <property type="evidence" value="ECO:0007669"/>
    <property type="project" value="UniProtKB-UniRule"/>
</dbReference>
<dbReference type="NCBIfam" id="TIGR00184">
    <property type="entry name" value="purA"/>
    <property type="match status" value="1"/>
</dbReference>